<dbReference type="EMBL" id="JAENHO010000007">
    <property type="protein sequence ID" value="MBL7257953.1"/>
    <property type="molecule type" value="Genomic_DNA"/>
</dbReference>
<protein>
    <submittedName>
        <fullName evidence="2">Uncharacterized protein</fullName>
    </submittedName>
</protein>
<dbReference type="Proteomes" id="UP000598996">
    <property type="component" value="Unassembled WGS sequence"/>
</dbReference>
<gene>
    <name evidence="2" type="ORF">JKJ07_26975</name>
</gene>
<reference evidence="2 3" key="1">
    <citation type="submission" date="2021-01" db="EMBL/GenBank/DDBJ databases">
        <title>Actinoplanes sp. nov. LDG1-01 isolated from lichen.</title>
        <authorList>
            <person name="Saeng-In P."/>
            <person name="Phongsopitanun W."/>
            <person name="Kanchanasin P."/>
            <person name="Yuki M."/>
            <person name="Kudo T."/>
            <person name="Ohkuma M."/>
            <person name="Tanasupawat S."/>
        </authorList>
    </citation>
    <scope>NUCLEOTIDE SEQUENCE [LARGE SCALE GENOMIC DNA]</scope>
    <source>
        <strain evidence="2 3">LDG1-01</strain>
    </source>
</reference>
<feature type="transmembrane region" description="Helical" evidence="1">
    <location>
        <begin position="51"/>
        <end position="70"/>
    </location>
</feature>
<keyword evidence="1" id="KW-0472">Membrane</keyword>
<keyword evidence="1" id="KW-1133">Transmembrane helix</keyword>
<evidence type="ECO:0000313" key="3">
    <source>
        <dbReference type="Proteomes" id="UP000598996"/>
    </source>
</evidence>
<evidence type="ECO:0000313" key="2">
    <source>
        <dbReference type="EMBL" id="MBL7257953.1"/>
    </source>
</evidence>
<dbReference type="RefSeq" id="WP_202994555.1">
    <property type="nucleotide sequence ID" value="NZ_JAENHO010000007.1"/>
</dbReference>
<feature type="transmembrane region" description="Helical" evidence="1">
    <location>
        <begin position="113"/>
        <end position="132"/>
    </location>
</feature>
<feature type="transmembrane region" description="Helical" evidence="1">
    <location>
        <begin position="82"/>
        <end position="101"/>
    </location>
</feature>
<keyword evidence="1" id="KW-0812">Transmembrane</keyword>
<proteinExistence type="predicted"/>
<evidence type="ECO:0000256" key="1">
    <source>
        <dbReference type="SAM" id="Phobius"/>
    </source>
</evidence>
<name>A0ABS1VU43_9ACTN</name>
<organism evidence="2 3">
    <name type="scientific">Paractinoplanes lichenicola</name>
    <dbReference type="NCBI Taxonomy" id="2802976"/>
    <lineage>
        <taxon>Bacteria</taxon>
        <taxon>Bacillati</taxon>
        <taxon>Actinomycetota</taxon>
        <taxon>Actinomycetes</taxon>
        <taxon>Micromonosporales</taxon>
        <taxon>Micromonosporaceae</taxon>
        <taxon>Paractinoplanes</taxon>
    </lineage>
</organism>
<comment type="caution">
    <text evidence="2">The sequence shown here is derived from an EMBL/GenBank/DDBJ whole genome shotgun (WGS) entry which is preliminary data.</text>
</comment>
<keyword evidence="3" id="KW-1185">Reference proteome</keyword>
<accession>A0ABS1VU43</accession>
<sequence length="142" mass="15253">MRWWILATVFVAVIVRMLVCLGSFFLAGPLLGLVSLPLWEVFDAPAPVFELLATLAAVLAGLVIAVQVAGGQPDPVRRARRLGIVVIADTVFYLASFVVGFKVLDMEESFDATFAFIVVTNVAVLLGGIVIVRQAKTVVPQL</sequence>